<evidence type="ECO:0000313" key="17">
    <source>
        <dbReference type="EMBL" id="CAH1779963.1"/>
    </source>
</evidence>
<keyword evidence="13 14" id="KW-0456">Lyase</keyword>
<accession>A0A8J1UTW4</accession>
<evidence type="ECO:0000256" key="6">
    <source>
        <dbReference type="ARBA" id="ARBA00022723"/>
    </source>
</evidence>
<dbReference type="Pfam" id="PF00211">
    <property type="entry name" value="Guanylate_cyc"/>
    <property type="match status" value="2"/>
</dbReference>
<feature type="transmembrane region" description="Helical" evidence="16">
    <location>
        <begin position="713"/>
        <end position="738"/>
    </location>
</feature>
<feature type="transmembrane region" description="Helical" evidence="16">
    <location>
        <begin position="687"/>
        <end position="707"/>
    </location>
</feature>
<organism evidence="17 18">
    <name type="scientific">Owenia fusiformis</name>
    <name type="common">Polychaete worm</name>
    <dbReference type="NCBI Taxonomy" id="6347"/>
    <lineage>
        <taxon>Eukaryota</taxon>
        <taxon>Metazoa</taxon>
        <taxon>Spiralia</taxon>
        <taxon>Lophotrochozoa</taxon>
        <taxon>Annelida</taxon>
        <taxon>Polychaeta</taxon>
        <taxon>Sedentaria</taxon>
        <taxon>Canalipalpata</taxon>
        <taxon>Sabellida</taxon>
        <taxon>Oweniida</taxon>
        <taxon>Oweniidae</taxon>
        <taxon>Owenia</taxon>
    </lineage>
</organism>
<dbReference type="SUPFAM" id="SSF55073">
    <property type="entry name" value="Nucleotide cyclase"/>
    <property type="match status" value="2"/>
</dbReference>
<evidence type="ECO:0000256" key="5">
    <source>
        <dbReference type="ARBA" id="ARBA00022692"/>
    </source>
</evidence>
<keyword evidence="12 16" id="KW-0472">Membrane</keyword>
<dbReference type="InterPro" id="IPR032628">
    <property type="entry name" value="AC_N"/>
</dbReference>
<evidence type="ECO:0000256" key="2">
    <source>
        <dbReference type="ARBA" id="ARBA00001946"/>
    </source>
</evidence>
<dbReference type="PANTHER" id="PTHR45627:SF12">
    <property type="entry name" value="ADENYLATE CYCLASE TYPE 2"/>
    <property type="match status" value="1"/>
</dbReference>
<keyword evidence="9" id="KW-0460">Magnesium</keyword>
<evidence type="ECO:0000256" key="10">
    <source>
        <dbReference type="ARBA" id="ARBA00022989"/>
    </source>
</evidence>
<dbReference type="GO" id="GO:0005886">
    <property type="term" value="C:plasma membrane"/>
    <property type="evidence" value="ECO:0007669"/>
    <property type="project" value="InterPro"/>
</dbReference>
<evidence type="ECO:0000256" key="9">
    <source>
        <dbReference type="ARBA" id="ARBA00022842"/>
    </source>
</evidence>
<feature type="compositionally biased region" description="Basic and acidic residues" evidence="15">
    <location>
        <begin position="354"/>
        <end position="363"/>
    </location>
</feature>
<feature type="region of interest" description="Disordered" evidence="15">
    <location>
        <begin position="412"/>
        <end position="443"/>
    </location>
</feature>
<dbReference type="PANTHER" id="PTHR45627">
    <property type="entry name" value="ADENYLATE CYCLASE TYPE 1"/>
    <property type="match status" value="1"/>
</dbReference>
<dbReference type="CDD" id="cd07302">
    <property type="entry name" value="CHD"/>
    <property type="match status" value="2"/>
</dbReference>
<feature type="transmembrane region" description="Helical" evidence="16">
    <location>
        <begin position="638"/>
        <end position="657"/>
    </location>
</feature>
<feature type="transmembrane region" description="Helical" evidence="16">
    <location>
        <begin position="1279"/>
        <end position="1300"/>
    </location>
</feature>
<feature type="transmembrane region" description="Helical" evidence="16">
    <location>
        <begin position="610"/>
        <end position="626"/>
    </location>
</feature>
<feature type="compositionally biased region" description="Basic and acidic residues" evidence="15">
    <location>
        <begin position="221"/>
        <end position="239"/>
    </location>
</feature>
<dbReference type="GO" id="GO:0046872">
    <property type="term" value="F:metal ion binding"/>
    <property type="evidence" value="ECO:0007669"/>
    <property type="project" value="UniProtKB-KW"/>
</dbReference>
<gene>
    <name evidence="17" type="ORF">OFUS_LOCUS6716</name>
</gene>
<evidence type="ECO:0000256" key="12">
    <source>
        <dbReference type="ARBA" id="ARBA00023136"/>
    </source>
</evidence>
<evidence type="ECO:0000256" key="3">
    <source>
        <dbReference type="ARBA" id="ARBA00004141"/>
    </source>
</evidence>
<comment type="caution">
    <text evidence="17">The sequence shown here is derived from an EMBL/GenBank/DDBJ whole genome shotgun (WGS) entry which is preliminary data.</text>
</comment>
<dbReference type="InterPro" id="IPR018297">
    <property type="entry name" value="A/G_cyclase_CS"/>
</dbReference>
<sequence>MPKKVSLAKKGRKSSNLFKRSNTYDLETCGTYNEGYDGPHSPTLSTTNETILGTGTGTFRRIGDSYIDLPTIGQSNDSDEKTKESSHVIIRDSVTDAGVTTSLNRPNNSPPYSPKDEVSLNDICVNFSISPQPQEISEDIHVKPIVQCMKIASSLDHNQSEKLFSPQEHEKTVELSSLSDHVRSLELSSASEHKKSVRLPSSSKQKQSDHKQTVDLQSSSKHIEMLSSTDHEQYKDDQKSAPSSNNEICKNVPKPNQRIENDPGANRDLIPECCNKPEIHKANSLTHSVESEKSHTSEQQSQSSDKSEICNEPHNKNIAFLTPSNISNQTESNVDKDEAIKCDDVVLHESSPGDTERLKRDSISENVPKKTSKRISFGGTEYINMDHEETSIQRDLHINANVHIETSTNNNVPDITKLNGNTPSTKNGGTTFLKNGSLRNGSLPRQQHEYKSREEIQEMFPAIALRKKKKQRRKVAVAEIDQPDLVASRPEISAPQSLTLSSRRVSFAADPDREQPTSENDIDEENPKPPRRRRSMRRRSKWSLQYIKDRFEDNEIEDLYKRYSLRIQRDTLIALLVILVFYGVSQILLINTVGMEDSAASRESAPGTNIVMGVGIGGSLVGIALVSIKPVFVKFNKLIALFIWLFLMTTVYIFFTFQTDKQSFDDVPMIFYMIFIIHTMMPMNRKWALILGSLTGVLDLLVQGILLHVTENFIVFLTANQLVCNGLIFVCANLVGLYHKYLTDLAHRQTFLDTRDFIEANIKFSRRREKQNKMREGLLHKIIPKYLVEDIKQLLLKRLVQSEPDATGFYDLMIQRHEQVSILYADIVNFTPLTNELSPYDLVNALNELFGRFDQLAKEHNCMRIKILGDCYYCVSGLPDPIPTHARNCVRMGLEMIKVIREIRHKTGVWTLDMRIGVHSGTVLCGVLGLRKWQYDVWSDDVTIANHMESSGEAGKVHITKATLKELGKEGEEFVWNEAHGQERDTVLKENNIETYFIQPKSESADDVNDNTDVAKGRPKRPLARRFSVYVENWGAEKPFVSLSDYMMEKTMPLYVYGQEIGEEEEAEVKKRLERAFHLEENDDIHDYKDWIKLESDEISAVTLLFKNTETENQYSNLPDPLFKYYIVCASIIYACVVLIQFMIFNTSVLQVCVFSVGILLFLAMSVFGMAADISCLRRTFFSRASGNITRSKWAKILISFTTIIYLFTSANIIAFECKDVHDDPYNCTNQTVQLFREMVEILADEGVCVFAPYFMYSSMLALTACSVFLRLNWLIKIAYMVLGLLSYNSLFHIVLAHVFDFYDECLGPDILQLRVRGSFYLTVMFVTLIVLDRQTERNSRLDFLWQTKIEQEKDELERSEMLNTMLLENILPRHVAEHFCSPELGKGSVYHRHCKNVCVMFASIPNYIHYFSTVAGTQESLRLLNEIISDFDKLLALKRFRQVEKIKTIGSTYMAATGLSPGENLREENDDLTSSENTILMAMFASEMMSKLADLSNDVLFEYKLRIGICHGDLIAGVVGASKPQYDIWGDTVNVASRMDTYGVIGRIQMPEATANILMKKKISCEFRDTISVKGKGKMKTYLLSDTIRMDTANDSVRSDVYFQYFA</sequence>
<evidence type="ECO:0000256" key="13">
    <source>
        <dbReference type="ARBA" id="ARBA00023239"/>
    </source>
</evidence>
<evidence type="ECO:0000256" key="11">
    <source>
        <dbReference type="ARBA" id="ARBA00022998"/>
    </source>
</evidence>
<keyword evidence="7" id="KW-0547">Nucleotide-binding</keyword>
<dbReference type="SMART" id="SM00044">
    <property type="entry name" value="CYCc"/>
    <property type="match status" value="2"/>
</dbReference>
<dbReference type="EMBL" id="CAIIXF020000003">
    <property type="protein sequence ID" value="CAH1779963.1"/>
    <property type="molecule type" value="Genomic_DNA"/>
</dbReference>
<evidence type="ECO:0000256" key="1">
    <source>
        <dbReference type="ARBA" id="ARBA00001593"/>
    </source>
</evidence>
<keyword evidence="6" id="KW-0479">Metal-binding</keyword>
<comment type="subcellular location">
    <subcellularLocation>
        <location evidence="3">Membrane</location>
        <topology evidence="3">Multi-pass membrane protein</topology>
    </subcellularLocation>
</comment>
<keyword evidence="5 16" id="KW-0812">Transmembrane</keyword>
<feature type="region of interest" description="Disordered" evidence="15">
    <location>
        <begin position="285"/>
        <end position="311"/>
    </location>
</feature>
<evidence type="ECO:0000256" key="14">
    <source>
        <dbReference type="RuleBase" id="RU000405"/>
    </source>
</evidence>
<dbReference type="PROSITE" id="PS50125">
    <property type="entry name" value="GUANYLATE_CYCLASE_2"/>
    <property type="match status" value="2"/>
</dbReference>
<dbReference type="FunFam" id="3.30.70.1230:FF:000024">
    <property type="entry name" value="ACXA, isoform A"/>
    <property type="match status" value="1"/>
</dbReference>
<evidence type="ECO:0000256" key="16">
    <source>
        <dbReference type="SAM" id="Phobius"/>
    </source>
</evidence>
<evidence type="ECO:0000256" key="4">
    <source>
        <dbReference type="ARBA" id="ARBA00012201"/>
    </source>
</evidence>
<dbReference type="PROSITE" id="PS00452">
    <property type="entry name" value="GUANYLATE_CYCLASE_1"/>
    <property type="match status" value="2"/>
</dbReference>
<feature type="region of interest" description="Disordered" evidence="15">
    <location>
        <begin position="349"/>
        <end position="372"/>
    </location>
</feature>
<dbReference type="FunFam" id="3.30.70.1230:FF:000008">
    <property type="entry name" value="Adenylate cyclase type 9"/>
    <property type="match status" value="1"/>
</dbReference>
<dbReference type="Gene3D" id="3.30.70.1230">
    <property type="entry name" value="Nucleotide cyclase"/>
    <property type="match status" value="2"/>
</dbReference>
<keyword evidence="10 16" id="KW-1133">Transmembrane helix</keyword>
<dbReference type="InterPro" id="IPR009398">
    <property type="entry name" value="Adcy_conserved_dom"/>
</dbReference>
<dbReference type="InterPro" id="IPR029787">
    <property type="entry name" value="Nucleotide_cyclase"/>
</dbReference>
<dbReference type="EC" id="4.6.1.1" evidence="4"/>
<evidence type="ECO:0000256" key="8">
    <source>
        <dbReference type="ARBA" id="ARBA00022840"/>
    </source>
</evidence>
<feature type="transmembrane region" description="Helical" evidence="16">
    <location>
        <begin position="1254"/>
        <end position="1272"/>
    </location>
</feature>
<dbReference type="GO" id="GO:0005524">
    <property type="term" value="F:ATP binding"/>
    <property type="evidence" value="ECO:0007669"/>
    <property type="project" value="UniProtKB-KW"/>
</dbReference>
<dbReference type="Proteomes" id="UP000749559">
    <property type="component" value="Unassembled WGS sequence"/>
</dbReference>
<evidence type="ECO:0000256" key="15">
    <source>
        <dbReference type="SAM" id="MobiDB-lite"/>
    </source>
</evidence>
<proteinExistence type="inferred from homology"/>
<dbReference type="Pfam" id="PF16214">
    <property type="entry name" value="AC_N"/>
    <property type="match status" value="1"/>
</dbReference>
<feature type="transmembrane region" description="Helical" evidence="16">
    <location>
        <begin position="571"/>
        <end position="590"/>
    </location>
</feature>
<dbReference type="GO" id="GO:0035556">
    <property type="term" value="P:intracellular signal transduction"/>
    <property type="evidence" value="ECO:0007669"/>
    <property type="project" value="InterPro"/>
</dbReference>
<keyword evidence="8" id="KW-0067">ATP-binding</keyword>
<comment type="cofactor">
    <cofactor evidence="2">
        <name>Mg(2+)</name>
        <dbReference type="ChEBI" id="CHEBI:18420"/>
    </cofactor>
</comment>
<dbReference type="Pfam" id="PF06327">
    <property type="entry name" value="Adcy_cons_dom"/>
    <property type="match status" value="1"/>
</dbReference>
<feature type="region of interest" description="Disordered" evidence="15">
    <location>
        <begin position="503"/>
        <end position="537"/>
    </location>
</feature>
<protein>
    <recommendedName>
        <fullName evidence="4">adenylate cyclase</fullName>
        <ecNumber evidence="4">4.6.1.1</ecNumber>
    </recommendedName>
</protein>
<dbReference type="InterPro" id="IPR001054">
    <property type="entry name" value="A/G_cyclase"/>
</dbReference>
<dbReference type="OrthoDB" id="2107370at2759"/>
<dbReference type="GO" id="GO:0006171">
    <property type="term" value="P:cAMP biosynthetic process"/>
    <property type="evidence" value="ECO:0007669"/>
    <property type="project" value="UniProtKB-KW"/>
</dbReference>
<feature type="region of interest" description="Disordered" evidence="15">
    <location>
        <begin position="186"/>
        <end position="272"/>
    </location>
</feature>
<reference evidence="17" key="1">
    <citation type="submission" date="2022-03" db="EMBL/GenBank/DDBJ databases">
        <authorList>
            <person name="Martin C."/>
        </authorList>
    </citation>
    <scope>NUCLEOTIDE SEQUENCE</scope>
</reference>
<comment type="catalytic activity">
    <reaction evidence="1">
        <text>ATP = 3',5'-cyclic AMP + diphosphate</text>
        <dbReference type="Rhea" id="RHEA:15389"/>
        <dbReference type="ChEBI" id="CHEBI:30616"/>
        <dbReference type="ChEBI" id="CHEBI:33019"/>
        <dbReference type="ChEBI" id="CHEBI:58165"/>
        <dbReference type="EC" id="4.6.1.1"/>
    </reaction>
</comment>
<dbReference type="GO" id="GO:0004016">
    <property type="term" value="F:adenylate cyclase activity"/>
    <property type="evidence" value="ECO:0007669"/>
    <property type="project" value="UniProtKB-EC"/>
</dbReference>
<feature type="transmembrane region" description="Helical" evidence="16">
    <location>
        <begin position="1312"/>
        <end position="1332"/>
    </location>
</feature>
<comment type="similarity">
    <text evidence="14">Belongs to the adenylyl cyclase class-4/guanylyl cyclase family.</text>
</comment>
<evidence type="ECO:0000256" key="7">
    <source>
        <dbReference type="ARBA" id="ARBA00022741"/>
    </source>
</evidence>
<keyword evidence="18" id="KW-1185">Reference proteome</keyword>
<evidence type="ECO:0000313" key="18">
    <source>
        <dbReference type="Proteomes" id="UP000749559"/>
    </source>
</evidence>
<feature type="transmembrane region" description="Helical" evidence="16">
    <location>
        <begin position="1197"/>
        <end position="1216"/>
    </location>
</feature>
<keyword evidence="11" id="KW-0115">cAMP biosynthesis</keyword>
<name>A0A8J1UTW4_OWEFU</name>
<dbReference type="GO" id="GO:0007189">
    <property type="term" value="P:adenylate cyclase-activating G protein-coupled receptor signaling pathway"/>
    <property type="evidence" value="ECO:0007669"/>
    <property type="project" value="TreeGrafter"/>
</dbReference>
<feature type="transmembrane region" description="Helical" evidence="16">
    <location>
        <begin position="1125"/>
        <end position="1143"/>
    </location>
</feature>
<feature type="transmembrane region" description="Helical" evidence="16">
    <location>
        <begin position="1149"/>
        <end position="1176"/>
    </location>
</feature>